<keyword evidence="2" id="KW-1185">Reference proteome</keyword>
<dbReference type="SFLD" id="SFLDG01135">
    <property type="entry name" value="C1.5.6:_HAD__Beta-PGM__Phospha"/>
    <property type="match status" value="1"/>
</dbReference>
<keyword evidence="1" id="KW-0378">Hydrolase</keyword>
<proteinExistence type="predicted"/>
<dbReference type="SFLD" id="SFLDG01129">
    <property type="entry name" value="C1.5:_HAD__Beta-PGM__Phosphata"/>
    <property type="match status" value="1"/>
</dbReference>
<name>A0ABV3X3Z1_9FIRM</name>
<dbReference type="InterPro" id="IPR023214">
    <property type="entry name" value="HAD_sf"/>
</dbReference>
<dbReference type="SUPFAM" id="SSF56784">
    <property type="entry name" value="HAD-like"/>
    <property type="match status" value="1"/>
</dbReference>
<dbReference type="InterPro" id="IPR006439">
    <property type="entry name" value="HAD-SF_hydro_IA"/>
</dbReference>
<dbReference type="EC" id="3.-.-.-" evidence="1"/>
<dbReference type="Gene3D" id="3.40.50.1000">
    <property type="entry name" value="HAD superfamily/HAD-like"/>
    <property type="match status" value="1"/>
</dbReference>
<organism evidence="1 2">
    <name type="scientific">Selenomonas sputigena</name>
    <dbReference type="NCBI Taxonomy" id="69823"/>
    <lineage>
        <taxon>Bacteria</taxon>
        <taxon>Bacillati</taxon>
        <taxon>Bacillota</taxon>
        <taxon>Negativicutes</taxon>
        <taxon>Selenomonadales</taxon>
        <taxon>Selenomonadaceae</taxon>
        <taxon>Selenomonas</taxon>
    </lineage>
</organism>
<gene>
    <name evidence="1" type="ORF">QCO44_01065</name>
</gene>
<dbReference type="NCBIfam" id="TIGR01549">
    <property type="entry name" value="HAD-SF-IA-v1"/>
    <property type="match status" value="1"/>
</dbReference>
<dbReference type="PROSITE" id="PS01228">
    <property type="entry name" value="COF_1"/>
    <property type="match status" value="1"/>
</dbReference>
<dbReference type="Proteomes" id="UP001559623">
    <property type="component" value="Unassembled WGS sequence"/>
</dbReference>
<dbReference type="PANTHER" id="PTHR43434:SF1">
    <property type="entry name" value="PHOSPHOGLYCOLATE PHOSPHATASE"/>
    <property type="match status" value="1"/>
</dbReference>
<dbReference type="Gene3D" id="1.10.150.240">
    <property type="entry name" value="Putative phosphatase, domain 2"/>
    <property type="match status" value="1"/>
</dbReference>
<protein>
    <submittedName>
        <fullName evidence="1">HAD family hydrolase</fullName>
        <ecNumber evidence="1">3.-.-.-</ecNumber>
    </submittedName>
</protein>
<dbReference type="PANTHER" id="PTHR43434">
    <property type="entry name" value="PHOSPHOGLYCOLATE PHOSPHATASE"/>
    <property type="match status" value="1"/>
</dbReference>
<comment type="caution">
    <text evidence="1">The sequence shown here is derived from an EMBL/GenBank/DDBJ whole genome shotgun (WGS) entry which is preliminary data.</text>
</comment>
<dbReference type="RefSeq" id="WP_368845954.1">
    <property type="nucleotide sequence ID" value="NZ_CP194411.1"/>
</dbReference>
<dbReference type="PRINTS" id="PR00413">
    <property type="entry name" value="HADHALOGNASE"/>
</dbReference>
<dbReference type="Pfam" id="PF13419">
    <property type="entry name" value="HAD_2"/>
    <property type="match status" value="1"/>
</dbReference>
<accession>A0ABV3X3Z1</accession>
<dbReference type="EMBL" id="JARVLH010000001">
    <property type="protein sequence ID" value="MEX5284233.1"/>
    <property type="molecule type" value="Genomic_DNA"/>
</dbReference>
<dbReference type="InterPro" id="IPR023198">
    <property type="entry name" value="PGP-like_dom2"/>
</dbReference>
<dbReference type="InterPro" id="IPR036412">
    <property type="entry name" value="HAD-like_sf"/>
</dbReference>
<evidence type="ECO:0000313" key="1">
    <source>
        <dbReference type="EMBL" id="MEX5284233.1"/>
    </source>
</evidence>
<sequence length="222" mass="24875">MQYKAVIFDLDGTLVNSLDDIADSVNAMLEGYGFPTHEIEKYRHFVGNGSQKLMERTLPEDKAASAEFVKDALAKYKEIYDVHLLEKTRPYTGINELLSALKKYRIPVAICTNKHMEAATKIVNILFEKDLFQEVLGDRPGHPKKPDPATPLEIAKNLGVQPEEVAYLGDSSVDMQTAVRAGFLPVGVLWGFRDKEELIANGAKVLLEKPQELLEKVRFSKV</sequence>
<dbReference type="InterPro" id="IPR050155">
    <property type="entry name" value="HAD-like_hydrolase_sf"/>
</dbReference>
<evidence type="ECO:0000313" key="2">
    <source>
        <dbReference type="Proteomes" id="UP001559623"/>
    </source>
</evidence>
<dbReference type="SFLD" id="SFLDS00003">
    <property type="entry name" value="Haloacid_Dehalogenase"/>
    <property type="match status" value="1"/>
</dbReference>
<dbReference type="GO" id="GO:0016787">
    <property type="term" value="F:hydrolase activity"/>
    <property type="evidence" value="ECO:0007669"/>
    <property type="project" value="UniProtKB-KW"/>
</dbReference>
<dbReference type="InterPro" id="IPR041492">
    <property type="entry name" value="HAD_2"/>
</dbReference>
<reference evidence="1 2" key="1">
    <citation type="submission" date="2023-04" db="EMBL/GenBank/DDBJ databases">
        <title>Genome Sequence of Selenomonas sputigena ATCC 33150.</title>
        <authorList>
            <person name="Miller D.P."/>
            <person name="Anvari S."/>
            <person name="Polson S.W."/>
            <person name="Macdonald M."/>
            <person name="Mcdowell J.V."/>
        </authorList>
    </citation>
    <scope>NUCLEOTIDE SEQUENCE [LARGE SCALE GENOMIC DNA]</scope>
    <source>
        <strain evidence="1 2">ATCC 33150</strain>
    </source>
</reference>